<evidence type="ECO:0000313" key="1">
    <source>
        <dbReference type="EMBL" id="CAI8800543.1"/>
    </source>
</evidence>
<organism evidence="1 2">
    <name type="scientific">Methylocaldum szegediense</name>
    <dbReference type="NCBI Taxonomy" id="73780"/>
    <lineage>
        <taxon>Bacteria</taxon>
        <taxon>Pseudomonadati</taxon>
        <taxon>Pseudomonadota</taxon>
        <taxon>Gammaproteobacteria</taxon>
        <taxon>Methylococcales</taxon>
        <taxon>Methylococcaceae</taxon>
        <taxon>Methylocaldum</taxon>
    </lineage>
</organism>
<name>A0ABN8X3S2_9GAMM</name>
<reference evidence="1 2" key="1">
    <citation type="submission" date="2023-03" db="EMBL/GenBank/DDBJ databases">
        <authorList>
            <person name="Pearce D."/>
        </authorList>
    </citation>
    <scope>NUCLEOTIDE SEQUENCE [LARGE SCALE GENOMIC DNA]</scope>
    <source>
        <strain evidence="1">Msz</strain>
    </source>
</reference>
<sequence length="35" mass="3953">MRAETDPGMILIRLPGLWFKNKKNGGECEFAKSIT</sequence>
<proteinExistence type="predicted"/>
<dbReference type="Proteomes" id="UP001162030">
    <property type="component" value="Chromosome"/>
</dbReference>
<keyword evidence="2" id="KW-1185">Reference proteome</keyword>
<dbReference type="EMBL" id="OX458333">
    <property type="protein sequence ID" value="CAI8800543.1"/>
    <property type="molecule type" value="Genomic_DNA"/>
</dbReference>
<evidence type="ECO:0000313" key="2">
    <source>
        <dbReference type="Proteomes" id="UP001162030"/>
    </source>
</evidence>
<protein>
    <submittedName>
        <fullName evidence="1">Uncharacterized protein</fullName>
    </submittedName>
</protein>
<accession>A0ABN8X3S2</accession>
<gene>
    <name evidence="1" type="ORF">MSZNOR_1583</name>
</gene>